<gene>
    <name evidence="3" type="ORF">DILT_LOCUS5634</name>
</gene>
<dbReference type="Gene3D" id="1.10.238.10">
    <property type="entry name" value="EF-hand"/>
    <property type="match status" value="1"/>
</dbReference>
<evidence type="ECO:0000259" key="2">
    <source>
        <dbReference type="PROSITE" id="PS50222"/>
    </source>
</evidence>
<evidence type="ECO:0000313" key="3">
    <source>
        <dbReference type="EMBL" id="VDN09803.1"/>
    </source>
</evidence>
<proteinExistence type="predicted"/>
<dbReference type="PROSITE" id="PS50222">
    <property type="entry name" value="EF_HAND_2"/>
    <property type="match status" value="2"/>
</dbReference>
<accession>A0A3P7LGK2</accession>
<name>A0A3P7LGK2_DIBLA</name>
<dbReference type="Pfam" id="PF13499">
    <property type="entry name" value="EF-hand_7"/>
    <property type="match status" value="1"/>
</dbReference>
<dbReference type="SMART" id="SM00054">
    <property type="entry name" value="EFh"/>
    <property type="match status" value="2"/>
</dbReference>
<dbReference type="CDD" id="cd00051">
    <property type="entry name" value="EFh"/>
    <property type="match status" value="1"/>
</dbReference>
<dbReference type="AlphaFoldDB" id="A0A3P7LGK2"/>
<dbReference type="Proteomes" id="UP000281553">
    <property type="component" value="Unassembled WGS sequence"/>
</dbReference>
<dbReference type="InterPro" id="IPR011992">
    <property type="entry name" value="EF-hand-dom_pair"/>
</dbReference>
<keyword evidence="1" id="KW-0106">Calcium</keyword>
<feature type="domain" description="EF-hand" evidence="2">
    <location>
        <begin position="38"/>
        <end position="70"/>
    </location>
</feature>
<keyword evidence="4" id="KW-1185">Reference proteome</keyword>
<dbReference type="EMBL" id="UYRU01047825">
    <property type="protein sequence ID" value="VDN09803.1"/>
    <property type="molecule type" value="Genomic_DNA"/>
</dbReference>
<protein>
    <recommendedName>
        <fullName evidence="2">EF-hand domain-containing protein</fullName>
    </recommendedName>
</protein>
<dbReference type="OrthoDB" id="293868at2759"/>
<evidence type="ECO:0000256" key="1">
    <source>
        <dbReference type="ARBA" id="ARBA00022837"/>
    </source>
</evidence>
<sequence length="70" mass="7911">MPSPQEVEVFFRQLDVDGNRKISADDLLQCLNLEGITKADFEEFIASFDVNDDGCLDEDELRNVLLSLGF</sequence>
<organism evidence="3 4">
    <name type="scientific">Dibothriocephalus latus</name>
    <name type="common">Fish tapeworm</name>
    <name type="synonym">Diphyllobothrium latum</name>
    <dbReference type="NCBI Taxonomy" id="60516"/>
    <lineage>
        <taxon>Eukaryota</taxon>
        <taxon>Metazoa</taxon>
        <taxon>Spiralia</taxon>
        <taxon>Lophotrochozoa</taxon>
        <taxon>Platyhelminthes</taxon>
        <taxon>Cestoda</taxon>
        <taxon>Eucestoda</taxon>
        <taxon>Diphyllobothriidea</taxon>
        <taxon>Diphyllobothriidae</taxon>
        <taxon>Dibothriocephalus</taxon>
    </lineage>
</organism>
<reference evidence="3 4" key="1">
    <citation type="submission" date="2018-11" db="EMBL/GenBank/DDBJ databases">
        <authorList>
            <consortium name="Pathogen Informatics"/>
        </authorList>
    </citation>
    <scope>NUCLEOTIDE SEQUENCE [LARGE SCALE GENOMIC DNA]</scope>
</reference>
<dbReference type="PROSITE" id="PS00018">
    <property type="entry name" value="EF_HAND_1"/>
    <property type="match status" value="2"/>
</dbReference>
<dbReference type="InterPro" id="IPR002048">
    <property type="entry name" value="EF_hand_dom"/>
</dbReference>
<dbReference type="SUPFAM" id="SSF47473">
    <property type="entry name" value="EF-hand"/>
    <property type="match status" value="1"/>
</dbReference>
<dbReference type="InterPro" id="IPR018247">
    <property type="entry name" value="EF_Hand_1_Ca_BS"/>
</dbReference>
<evidence type="ECO:0000313" key="4">
    <source>
        <dbReference type="Proteomes" id="UP000281553"/>
    </source>
</evidence>
<feature type="domain" description="EF-hand" evidence="2">
    <location>
        <begin position="2"/>
        <end position="37"/>
    </location>
</feature>
<dbReference type="GO" id="GO:0005509">
    <property type="term" value="F:calcium ion binding"/>
    <property type="evidence" value="ECO:0007669"/>
    <property type="project" value="InterPro"/>
</dbReference>